<dbReference type="EMBL" id="SOAX01000007">
    <property type="protein sequence ID" value="TDT37883.1"/>
    <property type="molecule type" value="Genomic_DNA"/>
</dbReference>
<comment type="similarity">
    <text evidence="10">Belongs to the MurCDEF family. MurF subfamily.</text>
</comment>
<proteinExistence type="inferred from homology"/>
<dbReference type="Pfam" id="PF08245">
    <property type="entry name" value="Mur_ligase_M"/>
    <property type="match status" value="1"/>
</dbReference>
<protein>
    <recommendedName>
        <fullName evidence="10 11">UDP-N-acetylmuramoyl-tripeptide--D-alanyl-D-alanine ligase</fullName>
        <ecNumber evidence="10 11">6.3.2.10</ecNumber>
    </recommendedName>
    <alternativeName>
        <fullName evidence="10">D-alanyl-D-alanine-adding enzyme</fullName>
    </alternativeName>
</protein>
<feature type="domain" description="Mur ligase C-terminal" evidence="13">
    <location>
        <begin position="318"/>
        <end position="437"/>
    </location>
</feature>
<keyword evidence="8 10" id="KW-0131">Cell cycle</keyword>
<dbReference type="Gene3D" id="3.90.190.20">
    <property type="entry name" value="Mur ligase, C-terminal domain"/>
    <property type="match status" value="1"/>
</dbReference>
<dbReference type="InterPro" id="IPR000713">
    <property type="entry name" value="Mur_ligase_N"/>
</dbReference>
<keyword evidence="4 10" id="KW-0547">Nucleotide-binding</keyword>
<feature type="domain" description="Mur ligase N-terminal catalytic" evidence="12">
    <location>
        <begin position="27"/>
        <end position="93"/>
    </location>
</feature>
<comment type="caution">
    <text evidence="15">The sequence shown here is derived from an EMBL/GenBank/DDBJ whole genome shotgun (WGS) entry which is preliminary data.</text>
</comment>
<evidence type="ECO:0000256" key="6">
    <source>
        <dbReference type="ARBA" id="ARBA00022960"/>
    </source>
</evidence>
<dbReference type="Pfam" id="PF01225">
    <property type="entry name" value="Mur_ligase"/>
    <property type="match status" value="1"/>
</dbReference>
<dbReference type="EC" id="6.3.2.10" evidence="10 11"/>
<dbReference type="GO" id="GO:0005524">
    <property type="term" value="F:ATP binding"/>
    <property type="evidence" value="ECO:0007669"/>
    <property type="project" value="UniProtKB-UniRule"/>
</dbReference>
<evidence type="ECO:0000256" key="8">
    <source>
        <dbReference type="ARBA" id="ARBA00023306"/>
    </source>
</evidence>
<dbReference type="UniPathway" id="UPA00219"/>
<dbReference type="Proteomes" id="UP000295830">
    <property type="component" value="Unassembled WGS sequence"/>
</dbReference>
<dbReference type="InterPro" id="IPR035911">
    <property type="entry name" value="MurE/MurF_N"/>
</dbReference>
<dbReference type="SUPFAM" id="SSF63418">
    <property type="entry name" value="MurE/MurF N-terminal domain"/>
    <property type="match status" value="1"/>
</dbReference>
<keyword evidence="9 10" id="KW-0961">Cell wall biogenesis/degradation</keyword>
<dbReference type="InterPro" id="IPR036565">
    <property type="entry name" value="Mur-like_cat_sf"/>
</dbReference>
<keyword evidence="3 10" id="KW-0132">Cell division</keyword>
<dbReference type="InterPro" id="IPR013221">
    <property type="entry name" value="Mur_ligase_cen"/>
</dbReference>
<evidence type="ECO:0000259" key="13">
    <source>
        <dbReference type="Pfam" id="PF02875"/>
    </source>
</evidence>
<keyword evidence="6 10" id="KW-0133">Cell shape</keyword>
<dbReference type="GO" id="GO:0008360">
    <property type="term" value="P:regulation of cell shape"/>
    <property type="evidence" value="ECO:0007669"/>
    <property type="project" value="UniProtKB-KW"/>
</dbReference>
<keyword evidence="1 10" id="KW-0963">Cytoplasm</keyword>
<keyword evidence="7 10" id="KW-0573">Peptidoglycan synthesis</keyword>
<evidence type="ECO:0000256" key="2">
    <source>
        <dbReference type="ARBA" id="ARBA00022598"/>
    </source>
</evidence>
<evidence type="ECO:0000256" key="10">
    <source>
        <dbReference type="HAMAP-Rule" id="MF_02019"/>
    </source>
</evidence>
<evidence type="ECO:0000256" key="11">
    <source>
        <dbReference type="RuleBase" id="RU004136"/>
    </source>
</evidence>
<evidence type="ECO:0000256" key="3">
    <source>
        <dbReference type="ARBA" id="ARBA00022618"/>
    </source>
</evidence>
<reference evidence="15 16" key="1">
    <citation type="submission" date="2019-03" db="EMBL/GenBank/DDBJ databases">
        <title>Genomic Encyclopedia of Type Strains, Phase IV (KMG-IV): sequencing the most valuable type-strain genomes for metagenomic binning, comparative biology and taxonomic classification.</title>
        <authorList>
            <person name="Goeker M."/>
        </authorList>
    </citation>
    <scope>NUCLEOTIDE SEQUENCE [LARGE SCALE GENOMIC DNA]</scope>
    <source>
        <strain evidence="15 16">DSM 15505</strain>
    </source>
</reference>
<evidence type="ECO:0000313" key="16">
    <source>
        <dbReference type="Proteomes" id="UP000295830"/>
    </source>
</evidence>
<dbReference type="NCBIfam" id="TIGR01143">
    <property type="entry name" value="murF"/>
    <property type="match status" value="1"/>
</dbReference>
<dbReference type="GO" id="GO:0051301">
    <property type="term" value="P:cell division"/>
    <property type="evidence" value="ECO:0007669"/>
    <property type="project" value="UniProtKB-KW"/>
</dbReference>
<dbReference type="InterPro" id="IPR051046">
    <property type="entry name" value="MurCDEF_CellWall_CoF430Synth"/>
</dbReference>
<dbReference type="GO" id="GO:0071555">
    <property type="term" value="P:cell wall organization"/>
    <property type="evidence" value="ECO:0007669"/>
    <property type="project" value="UniProtKB-KW"/>
</dbReference>
<comment type="catalytic activity">
    <reaction evidence="10 11">
        <text>D-alanyl-D-alanine + UDP-N-acetyl-alpha-D-muramoyl-L-alanyl-gamma-D-glutamyl-meso-2,6-diaminopimelate + ATP = UDP-N-acetyl-alpha-D-muramoyl-L-alanyl-gamma-D-glutamyl-meso-2,6-diaminopimeloyl-D-alanyl-D-alanine + ADP + phosphate + H(+)</text>
        <dbReference type="Rhea" id="RHEA:28374"/>
        <dbReference type="ChEBI" id="CHEBI:15378"/>
        <dbReference type="ChEBI" id="CHEBI:30616"/>
        <dbReference type="ChEBI" id="CHEBI:43474"/>
        <dbReference type="ChEBI" id="CHEBI:57822"/>
        <dbReference type="ChEBI" id="CHEBI:61386"/>
        <dbReference type="ChEBI" id="CHEBI:83905"/>
        <dbReference type="ChEBI" id="CHEBI:456216"/>
        <dbReference type="EC" id="6.3.2.10"/>
    </reaction>
</comment>
<dbReference type="Pfam" id="PF02875">
    <property type="entry name" value="Mur_ligase_C"/>
    <property type="match status" value="1"/>
</dbReference>
<organism evidence="15 16">
    <name type="scientific">Halospina denitrificans</name>
    <dbReference type="NCBI Taxonomy" id="332522"/>
    <lineage>
        <taxon>Bacteria</taxon>
        <taxon>Pseudomonadati</taxon>
        <taxon>Pseudomonadota</taxon>
        <taxon>Gammaproteobacteria</taxon>
        <taxon>Halospina</taxon>
    </lineage>
</organism>
<dbReference type="InterPro" id="IPR004101">
    <property type="entry name" value="Mur_ligase_C"/>
</dbReference>
<dbReference type="GO" id="GO:0005737">
    <property type="term" value="C:cytoplasm"/>
    <property type="evidence" value="ECO:0007669"/>
    <property type="project" value="UniProtKB-SubCell"/>
</dbReference>
<evidence type="ECO:0000256" key="7">
    <source>
        <dbReference type="ARBA" id="ARBA00022984"/>
    </source>
</evidence>
<dbReference type="Gene3D" id="3.40.1390.10">
    <property type="entry name" value="MurE/MurF, N-terminal domain"/>
    <property type="match status" value="1"/>
</dbReference>
<dbReference type="GO" id="GO:0009252">
    <property type="term" value="P:peptidoglycan biosynthetic process"/>
    <property type="evidence" value="ECO:0007669"/>
    <property type="project" value="UniProtKB-UniRule"/>
</dbReference>
<dbReference type="AlphaFoldDB" id="A0A4R7JLG6"/>
<evidence type="ECO:0000256" key="4">
    <source>
        <dbReference type="ARBA" id="ARBA00022741"/>
    </source>
</evidence>
<keyword evidence="5 10" id="KW-0067">ATP-binding</keyword>
<evidence type="ECO:0000256" key="1">
    <source>
        <dbReference type="ARBA" id="ARBA00022490"/>
    </source>
</evidence>
<evidence type="ECO:0000256" key="9">
    <source>
        <dbReference type="ARBA" id="ARBA00023316"/>
    </source>
</evidence>
<dbReference type="PANTHER" id="PTHR43024">
    <property type="entry name" value="UDP-N-ACETYLMURAMOYL-TRIPEPTIDE--D-ALANYL-D-ALANINE LIGASE"/>
    <property type="match status" value="1"/>
</dbReference>
<comment type="pathway">
    <text evidence="10 11">Cell wall biogenesis; peptidoglycan biosynthesis.</text>
</comment>
<dbReference type="OrthoDB" id="9801978at2"/>
<feature type="binding site" evidence="10">
    <location>
        <begin position="108"/>
        <end position="114"/>
    </location>
    <ligand>
        <name>ATP</name>
        <dbReference type="ChEBI" id="CHEBI:30616"/>
    </ligand>
</feature>
<evidence type="ECO:0000256" key="5">
    <source>
        <dbReference type="ARBA" id="ARBA00022840"/>
    </source>
</evidence>
<keyword evidence="2 10" id="KW-0436">Ligase</keyword>
<dbReference type="SUPFAM" id="SSF53244">
    <property type="entry name" value="MurD-like peptide ligases, peptide-binding domain"/>
    <property type="match status" value="1"/>
</dbReference>
<name>A0A4R7JLG6_9GAMM</name>
<evidence type="ECO:0000313" key="15">
    <source>
        <dbReference type="EMBL" id="TDT37883.1"/>
    </source>
</evidence>
<dbReference type="GO" id="GO:0047480">
    <property type="term" value="F:UDP-N-acetylmuramoyl-tripeptide-D-alanyl-D-alanine ligase activity"/>
    <property type="evidence" value="ECO:0007669"/>
    <property type="project" value="UniProtKB-UniRule"/>
</dbReference>
<comment type="function">
    <text evidence="10 11">Involved in cell wall formation. Catalyzes the final step in the synthesis of UDP-N-acetylmuramoyl-pentapeptide, the precursor of murein.</text>
</comment>
<dbReference type="InterPro" id="IPR036615">
    <property type="entry name" value="Mur_ligase_C_dom_sf"/>
</dbReference>
<evidence type="ECO:0000259" key="14">
    <source>
        <dbReference type="Pfam" id="PF08245"/>
    </source>
</evidence>
<dbReference type="HAMAP" id="MF_02019">
    <property type="entry name" value="MurF"/>
    <property type="match status" value="1"/>
</dbReference>
<keyword evidence="16" id="KW-1185">Reference proteome</keyword>
<evidence type="ECO:0000259" key="12">
    <source>
        <dbReference type="Pfam" id="PF01225"/>
    </source>
</evidence>
<dbReference type="GO" id="GO:0008766">
    <property type="term" value="F:UDP-N-acetylmuramoylalanyl-D-glutamyl-2,6-diaminopimelate-D-alanyl-D-alanine ligase activity"/>
    <property type="evidence" value="ECO:0007669"/>
    <property type="project" value="RHEA"/>
</dbReference>
<dbReference type="Gene3D" id="3.40.1190.10">
    <property type="entry name" value="Mur-like, catalytic domain"/>
    <property type="match status" value="1"/>
</dbReference>
<dbReference type="RefSeq" id="WP_133737071.1">
    <property type="nucleotide sequence ID" value="NZ_SOAX01000007.1"/>
</dbReference>
<gene>
    <name evidence="10" type="primary">murF</name>
    <name evidence="15" type="ORF">DES49_2846</name>
</gene>
<dbReference type="InterPro" id="IPR005863">
    <property type="entry name" value="UDP-N-AcMur_synth"/>
</dbReference>
<dbReference type="SUPFAM" id="SSF53623">
    <property type="entry name" value="MurD-like peptide ligases, catalytic domain"/>
    <property type="match status" value="1"/>
</dbReference>
<dbReference type="PANTHER" id="PTHR43024:SF1">
    <property type="entry name" value="UDP-N-ACETYLMURAMOYL-TRIPEPTIDE--D-ALANYL-D-ALANINE LIGASE"/>
    <property type="match status" value="1"/>
</dbReference>
<feature type="domain" description="Mur ligase central" evidence="14">
    <location>
        <begin position="106"/>
        <end position="296"/>
    </location>
</feature>
<sequence length="459" mass="48375">MMHAMSLAGVTPLIRGTLKGNDVFFSRVSIDTRTLEPGDLYIALAGERFDGHDFIPDAVRAGACAVIAERPMELEVPLVQVENSRRALGLLAAVNREAFEGRVIAVTGSSGKTTTRSMLATVFAGAGPVVSSQGNLNNEIGAPLTLFRLSPGADFAIIELGASGLGEIAWTGSLTAPDVGIITNASEAHLSGFGSLENIVIAKGELIDAVVPGGTVVLNQDDPAFDRWRARAGNRRVLSISAEGDGNAAFHAHDIQEDADGVRFRMESGVWEPVQARIPLPGRHNVSNALLTAAAAYAQGLGPETVVAGLARMTSVAGRLEPIALRPDVTVLNDSYNANPASMSSALHTLSRMPGRRVAMLGDMAELGDDAEDRHEAVGARARELGIDLLMATGSYARAYGRGFGEPTMIADTPEMLADQLWDQLDGATSILVKGSRSAGMDRAVAHLRKRNDNECFSG</sequence>
<accession>A0A4R7JLG6</accession>
<comment type="subcellular location">
    <subcellularLocation>
        <location evidence="10 11">Cytoplasm</location>
    </subcellularLocation>
</comment>